<protein>
    <recommendedName>
        <fullName evidence="3">Lipoprotein</fullName>
    </recommendedName>
</protein>
<proteinExistence type="predicted"/>
<dbReference type="EMBL" id="JBHTHU010000005">
    <property type="protein sequence ID" value="MFD0749692.1"/>
    <property type="molecule type" value="Genomic_DNA"/>
</dbReference>
<dbReference type="Proteomes" id="UP001596958">
    <property type="component" value="Unassembled WGS sequence"/>
</dbReference>
<name>A0ABW2YTD2_9SPHI</name>
<evidence type="ECO:0000313" key="1">
    <source>
        <dbReference type="EMBL" id="MFD0749692.1"/>
    </source>
</evidence>
<evidence type="ECO:0008006" key="3">
    <source>
        <dbReference type="Google" id="ProtNLM"/>
    </source>
</evidence>
<evidence type="ECO:0000313" key="2">
    <source>
        <dbReference type="Proteomes" id="UP001596958"/>
    </source>
</evidence>
<organism evidence="1 2">
    <name type="scientific">Mucilaginibacter calamicampi</name>
    <dbReference type="NCBI Taxonomy" id="1302352"/>
    <lineage>
        <taxon>Bacteria</taxon>
        <taxon>Pseudomonadati</taxon>
        <taxon>Bacteroidota</taxon>
        <taxon>Sphingobacteriia</taxon>
        <taxon>Sphingobacteriales</taxon>
        <taxon>Sphingobacteriaceae</taxon>
        <taxon>Mucilaginibacter</taxon>
    </lineage>
</organism>
<reference evidence="2" key="1">
    <citation type="journal article" date="2019" name="Int. J. Syst. Evol. Microbiol.">
        <title>The Global Catalogue of Microorganisms (GCM) 10K type strain sequencing project: providing services to taxonomists for standard genome sequencing and annotation.</title>
        <authorList>
            <consortium name="The Broad Institute Genomics Platform"/>
            <consortium name="The Broad Institute Genome Sequencing Center for Infectious Disease"/>
            <person name="Wu L."/>
            <person name="Ma J."/>
        </authorList>
    </citation>
    <scope>NUCLEOTIDE SEQUENCE [LARGE SCALE GENOMIC DNA]</scope>
    <source>
        <strain evidence="2">CCUG 63418</strain>
    </source>
</reference>
<keyword evidence="2" id="KW-1185">Reference proteome</keyword>
<comment type="caution">
    <text evidence="1">The sequence shown here is derived from an EMBL/GenBank/DDBJ whole genome shotgun (WGS) entry which is preliminary data.</text>
</comment>
<dbReference type="PROSITE" id="PS51257">
    <property type="entry name" value="PROKAR_LIPOPROTEIN"/>
    <property type="match status" value="1"/>
</dbReference>
<gene>
    <name evidence="1" type="ORF">ACFQZS_06035</name>
</gene>
<dbReference type="RefSeq" id="WP_377098283.1">
    <property type="nucleotide sequence ID" value="NZ_JBHTHU010000005.1"/>
</dbReference>
<accession>A0ABW2YTD2</accession>
<sequence length="170" mass="19567">MRYNYFNFLAIICILLFGCQNPSEKTNQLTDSDAKTPVVAKSEYKASVVSDSGYVVINTKTLTTGNAYQKFSFKNRKKTQFDLDKNSILEKEEKYKIKISDSRILICDINDKILKDLSVVKKWTDESGPSTVYDLKDKNGVEYSLDHYVDIEKKNYLAFRFDTSINTYGD</sequence>